<protein>
    <submittedName>
        <fullName evidence="2">Uncharacterized protein</fullName>
    </submittedName>
</protein>
<keyword evidence="3" id="KW-1185">Reference proteome</keyword>
<feature type="compositionally biased region" description="Polar residues" evidence="1">
    <location>
        <begin position="235"/>
        <end position="253"/>
    </location>
</feature>
<dbReference type="InterPro" id="IPR007175">
    <property type="entry name" value="Rpr2/Snm1/Rpp21"/>
</dbReference>
<feature type="region of interest" description="Disordered" evidence="1">
    <location>
        <begin position="224"/>
        <end position="293"/>
    </location>
</feature>
<feature type="compositionally biased region" description="Low complexity" evidence="1">
    <location>
        <begin position="254"/>
        <end position="264"/>
    </location>
</feature>
<evidence type="ECO:0000256" key="1">
    <source>
        <dbReference type="SAM" id="MobiDB-lite"/>
    </source>
</evidence>
<dbReference type="PANTHER" id="PTHR14742">
    <property type="entry name" value="RIBONUCLEASE P SUBUNIT P21"/>
    <property type="match status" value="1"/>
</dbReference>
<dbReference type="EMBL" id="JAVHNR010000002">
    <property type="protein sequence ID" value="KAK6350487.1"/>
    <property type="molecule type" value="Genomic_DNA"/>
</dbReference>
<reference evidence="2 3" key="1">
    <citation type="submission" date="2019-10" db="EMBL/GenBank/DDBJ databases">
        <authorList>
            <person name="Palmer J.M."/>
        </authorList>
    </citation>
    <scope>NUCLEOTIDE SEQUENCE [LARGE SCALE GENOMIC DNA]</scope>
    <source>
        <strain evidence="2 3">TWF718</strain>
    </source>
</reference>
<organism evidence="2 3">
    <name type="scientific">Orbilia javanica</name>
    <dbReference type="NCBI Taxonomy" id="47235"/>
    <lineage>
        <taxon>Eukaryota</taxon>
        <taxon>Fungi</taxon>
        <taxon>Dikarya</taxon>
        <taxon>Ascomycota</taxon>
        <taxon>Pezizomycotina</taxon>
        <taxon>Orbiliomycetes</taxon>
        <taxon>Orbiliales</taxon>
        <taxon>Orbiliaceae</taxon>
        <taxon>Orbilia</taxon>
    </lineage>
</organism>
<dbReference type="AlphaFoldDB" id="A0AAN8RPU4"/>
<dbReference type="GO" id="GO:0008033">
    <property type="term" value="P:tRNA processing"/>
    <property type="evidence" value="ECO:0007669"/>
    <property type="project" value="TreeGrafter"/>
</dbReference>
<feature type="region of interest" description="Disordered" evidence="1">
    <location>
        <begin position="164"/>
        <end position="189"/>
    </location>
</feature>
<feature type="region of interest" description="Disordered" evidence="1">
    <location>
        <begin position="107"/>
        <end position="141"/>
    </location>
</feature>
<comment type="caution">
    <text evidence="2">The sequence shown here is derived from an EMBL/GenBank/DDBJ whole genome shotgun (WGS) entry which is preliminary data.</text>
</comment>
<gene>
    <name evidence="2" type="ORF">TWF718_003678</name>
</gene>
<sequence length="309" mass="32355">MLSATKLAHLKLTYLHAASNALFLTSPPVSAHLSSTLSINASRSNIQLSESTWRKTCAACGSAQVPGLTCSVRIRGIGGDPGIGWTKNPKPKPRTARSIGDVEVLGDAGRSVENDRSRRVRKRGKRTRGARGGRGKPEPMELPAKQVLGNVNESATTVPVQVATTTMTSTPIKSRKKPKAKSSANKESRMVYSCKICSSKTIHSLPKKPAAEVPVHRPATVTAISLSKPLADPASKSTPATTGSSHQSVTAPVSTTASSSTNAAAKKRAKSRKNTLSSMLAKEAANRSSVAGNGAGGFGFDLMDFLKTS</sequence>
<proteinExistence type="predicted"/>
<evidence type="ECO:0000313" key="2">
    <source>
        <dbReference type="EMBL" id="KAK6350487.1"/>
    </source>
</evidence>
<accession>A0AAN8RPU4</accession>
<dbReference type="Proteomes" id="UP001313282">
    <property type="component" value="Unassembled WGS sequence"/>
</dbReference>
<feature type="compositionally biased region" description="Basic residues" evidence="1">
    <location>
        <begin position="118"/>
        <end position="134"/>
    </location>
</feature>
<evidence type="ECO:0000313" key="3">
    <source>
        <dbReference type="Proteomes" id="UP001313282"/>
    </source>
</evidence>
<dbReference type="Pfam" id="PF04032">
    <property type="entry name" value="Rpr2"/>
    <property type="match status" value="1"/>
</dbReference>
<dbReference type="PANTHER" id="PTHR14742:SF3">
    <property type="entry name" value="RIBONUCLEASE MRP PROTEIN SUBUNIT SNM1"/>
    <property type="match status" value="1"/>
</dbReference>
<name>A0AAN8RPU4_9PEZI</name>
<dbReference type="GO" id="GO:0005655">
    <property type="term" value="C:nucleolar ribonuclease P complex"/>
    <property type="evidence" value="ECO:0007669"/>
    <property type="project" value="TreeGrafter"/>
</dbReference>